<feature type="compositionally biased region" description="Low complexity" evidence="1">
    <location>
        <begin position="184"/>
        <end position="205"/>
    </location>
</feature>
<feature type="compositionally biased region" description="Polar residues" evidence="1">
    <location>
        <begin position="218"/>
        <end position="231"/>
    </location>
</feature>
<protein>
    <submittedName>
        <fullName evidence="2">Uncharacterized protein</fullName>
    </submittedName>
</protein>
<proteinExistence type="predicted"/>
<dbReference type="AlphaFoldDB" id="B0SPC0"/>
<dbReference type="RefSeq" id="WP_012388325.1">
    <property type="nucleotide sequence ID" value="NC_010602.1"/>
</dbReference>
<dbReference type="EMBL" id="CP000786">
    <property type="protein sequence ID" value="ABZ97444.1"/>
    <property type="molecule type" value="Genomic_DNA"/>
</dbReference>
<dbReference type="KEGG" id="lbi:LEPBI_I1334"/>
<evidence type="ECO:0000313" key="2">
    <source>
        <dbReference type="EMBL" id="ABZ97444.1"/>
    </source>
</evidence>
<dbReference type="Proteomes" id="UP000001847">
    <property type="component" value="Chromosome I"/>
</dbReference>
<keyword evidence="3" id="KW-1185">Reference proteome</keyword>
<reference evidence="2 3" key="1">
    <citation type="journal article" date="2008" name="PLoS ONE">
        <title>Genome sequence of the saprophyte Leptospira biflexa provides insights into the evolution of Leptospira and the pathogenesis of leptospirosis.</title>
        <authorList>
            <person name="Picardeau M."/>
            <person name="Bulach D.M."/>
            <person name="Bouchier C."/>
            <person name="Zuerner R.L."/>
            <person name="Zidane N."/>
            <person name="Wilson P.J."/>
            <person name="Creno S."/>
            <person name="Kuczek E.S."/>
            <person name="Bommezzadri S."/>
            <person name="Davis J.C."/>
            <person name="McGrath A."/>
            <person name="Johnson M.J."/>
            <person name="Boursaux-Eude C."/>
            <person name="Seemann T."/>
            <person name="Rouy Z."/>
            <person name="Coppel R.L."/>
            <person name="Rood J.I."/>
            <person name="Lajus A."/>
            <person name="Davies J.K."/>
            <person name="Medigue C."/>
            <person name="Adler B."/>
        </authorList>
    </citation>
    <scope>NUCLEOTIDE SEQUENCE [LARGE SCALE GENOMIC DNA]</scope>
    <source>
        <strain evidence="3">Patoc 1 / ATCC 23582 / Paris</strain>
    </source>
</reference>
<dbReference type="BioCyc" id="LBIF456481:LEPBI_RS06535-MONOMER"/>
<gene>
    <name evidence="2" type="ordered locus">LEPBI_I1334</name>
</gene>
<evidence type="ECO:0000313" key="3">
    <source>
        <dbReference type="Proteomes" id="UP000001847"/>
    </source>
</evidence>
<feature type="compositionally biased region" description="Basic and acidic residues" evidence="1">
    <location>
        <begin position="208"/>
        <end position="217"/>
    </location>
</feature>
<feature type="region of interest" description="Disordered" evidence="1">
    <location>
        <begin position="53"/>
        <end position="233"/>
    </location>
</feature>
<feature type="compositionally biased region" description="Basic and acidic residues" evidence="1">
    <location>
        <begin position="108"/>
        <end position="136"/>
    </location>
</feature>
<sequence>MGRRDNLKILTTAILVVLLLSSFIFAFIYRNEIYQKLQTIGKNKDVEVFDREIAKSPETIPPPKENVETMAGRDSVDDRTKLPELPSLDDMEPDAERPRSVSVASSTKAKETKDSGSRLKEKLDQVEEQFLPKEKLNSTSPSTSKESMKKQTETKTESIPKEKVESIVETTKPLSKTKKRIVQKKSSAVSSKSNYQNVKTSFSSKSKTKADSKDTSMRQKSTQKQNGSNSHLEVRMNEVEQKLNSQNDRNEKRFLEIERRIDSLEKVLAK</sequence>
<dbReference type="STRING" id="456481.LEPBI_I1334"/>
<feature type="compositionally biased region" description="Basic and acidic residues" evidence="1">
    <location>
        <begin position="146"/>
        <end position="166"/>
    </location>
</feature>
<evidence type="ECO:0000256" key="1">
    <source>
        <dbReference type="SAM" id="MobiDB-lite"/>
    </source>
</evidence>
<name>B0SPC0_LEPBP</name>
<accession>B0SPC0</accession>
<dbReference type="OrthoDB" id="345658at2"/>
<dbReference type="HOGENOM" id="CLU_1029719_0_0_12"/>
<organism evidence="2 3">
    <name type="scientific">Leptospira biflexa serovar Patoc (strain Patoc 1 / ATCC 23582 / Paris)</name>
    <dbReference type="NCBI Taxonomy" id="456481"/>
    <lineage>
        <taxon>Bacteria</taxon>
        <taxon>Pseudomonadati</taxon>
        <taxon>Spirochaetota</taxon>
        <taxon>Spirochaetia</taxon>
        <taxon>Leptospirales</taxon>
        <taxon>Leptospiraceae</taxon>
        <taxon>Leptospira</taxon>
    </lineage>
</organism>